<dbReference type="EMBL" id="BAABDK010000035">
    <property type="protein sequence ID" value="GAA4055626.1"/>
    <property type="molecule type" value="Genomic_DNA"/>
</dbReference>
<dbReference type="PRINTS" id="PR00368">
    <property type="entry name" value="FADPNR"/>
</dbReference>
<evidence type="ECO:0000313" key="2">
    <source>
        <dbReference type="EMBL" id="GAA4055626.1"/>
    </source>
</evidence>
<sequence length="362" mass="38147">MAFPLPTVSVPPPVVLDALVIGAGQAGLAAAYYLQKRGVTFRVLEAEPAVGAAWAARYDSLRLFSPAWASGLPGRPWLGNPLHYPTRDETVAYLHDYAAQFNLPIDTGQCVTRLAPAPDQPGYVVHTAAGRTYLACYVIIATGPYMQPRVPAWASQLPAAVVQLHSRHYQRPGQLPGTGPVAVVGSGNSALQIAADLAATGRPVLAAFDEGTNAAPNNQLIWAGMTATGFLRVSRHTVLGRWLHSKPDGVVSGDLHHLRSFANAMFIGRATGVLPGGVVQGKRAATPPLEGVVWATGYRPHYPWIELPILAPDGSPQHQRGLTAALGVAFLGLSWLDTRSSALLNGAGADARRVVAALLAGQ</sequence>
<dbReference type="Pfam" id="PF13738">
    <property type="entry name" value="Pyr_redox_3"/>
    <property type="match status" value="1"/>
</dbReference>
<dbReference type="Proteomes" id="UP001501469">
    <property type="component" value="Unassembled WGS sequence"/>
</dbReference>
<dbReference type="Gene3D" id="3.50.50.60">
    <property type="entry name" value="FAD/NAD(P)-binding domain"/>
    <property type="match status" value="1"/>
</dbReference>
<comment type="caution">
    <text evidence="2">The sequence shown here is derived from an EMBL/GenBank/DDBJ whole genome shotgun (WGS) entry which is preliminary data.</text>
</comment>
<dbReference type="PRINTS" id="PR00411">
    <property type="entry name" value="PNDRDTASEI"/>
</dbReference>
<accession>A0ABP7UZ12</accession>
<proteinExistence type="predicted"/>
<dbReference type="InterPro" id="IPR036188">
    <property type="entry name" value="FAD/NAD-bd_sf"/>
</dbReference>
<name>A0ABP7UZ12_9BACT</name>
<evidence type="ECO:0000256" key="1">
    <source>
        <dbReference type="ARBA" id="ARBA00023002"/>
    </source>
</evidence>
<keyword evidence="3" id="KW-1185">Reference proteome</keyword>
<dbReference type="RefSeq" id="WP_345059822.1">
    <property type="nucleotide sequence ID" value="NZ_BAABDK010000035.1"/>
</dbReference>
<dbReference type="InterPro" id="IPR050982">
    <property type="entry name" value="Auxin_biosynth/cation_transpt"/>
</dbReference>
<reference evidence="3" key="1">
    <citation type="journal article" date="2019" name="Int. J. Syst. Evol. Microbiol.">
        <title>The Global Catalogue of Microorganisms (GCM) 10K type strain sequencing project: providing services to taxonomists for standard genome sequencing and annotation.</title>
        <authorList>
            <consortium name="The Broad Institute Genomics Platform"/>
            <consortium name="The Broad Institute Genome Sequencing Center for Infectious Disease"/>
            <person name="Wu L."/>
            <person name="Ma J."/>
        </authorList>
    </citation>
    <scope>NUCLEOTIDE SEQUENCE [LARGE SCALE GENOMIC DNA]</scope>
    <source>
        <strain evidence="3">JCM 17225</strain>
    </source>
</reference>
<keyword evidence="1" id="KW-0560">Oxidoreductase</keyword>
<dbReference type="PANTHER" id="PTHR43539">
    <property type="entry name" value="FLAVIN-BINDING MONOOXYGENASE-LIKE PROTEIN (AFU_ORTHOLOGUE AFUA_4G09220)"/>
    <property type="match status" value="1"/>
</dbReference>
<protein>
    <submittedName>
        <fullName evidence="2">NAD(P)/FAD-dependent oxidoreductase</fullName>
    </submittedName>
</protein>
<dbReference type="PANTHER" id="PTHR43539:SF78">
    <property type="entry name" value="FLAVIN-CONTAINING MONOOXYGENASE"/>
    <property type="match status" value="1"/>
</dbReference>
<dbReference type="SUPFAM" id="SSF51905">
    <property type="entry name" value="FAD/NAD(P)-binding domain"/>
    <property type="match status" value="1"/>
</dbReference>
<gene>
    <name evidence="2" type="ORF">GCM10022409_48630</name>
</gene>
<evidence type="ECO:0000313" key="3">
    <source>
        <dbReference type="Proteomes" id="UP001501469"/>
    </source>
</evidence>
<organism evidence="2 3">
    <name type="scientific">Hymenobacter glaciei</name>
    <dbReference type="NCBI Taxonomy" id="877209"/>
    <lineage>
        <taxon>Bacteria</taxon>
        <taxon>Pseudomonadati</taxon>
        <taxon>Bacteroidota</taxon>
        <taxon>Cytophagia</taxon>
        <taxon>Cytophagales</taxon>
        <taxon>Hymenobacteraceae</taxon>
        <taxon>Hymenobacter</taxon>
    </lineage>
</organism>